<gene>
    <name evidence="1" type="ORF">EVAR_4468_1</name>
</gene>
<name>A0A4C1SXW9_EUMVA</name>
<reference evidence="1 2" key="1">
    <citation type="journal article" date="2019" name="Commun. Biol.">
        <title>The bagworm genome reveals a unique fibroin gene that provides high tensile strength.</title>
        <authorList>
            <person name="Kono N."/>
            <person name="Nakamura H."/>
            <person name="Ohtoshi R."/>
            <person name="Tomita M."/>
            <person name="Numata K."/>
            <person name="Arakawa K."/>
        </authorList>
    </citation>
    <scope>NUCLEOTIDE SEQUENCE [LARGE SCALE GENOMIC DNA]</scope>
</reference>
<organism evidence="1 2">
    <name type="scientific">Eumeta variegata</name>
    <name type="common">Bagworm moth</name>
    <name type="synonym">Eumeta japonica</name>
    <dbReference type="NCBI Taxonomy" id="151549"/>
    <lineage>
        <taxon>Eukaryota</taxon>
        <taxon>Metazoa</taxon>
        <taxon>Ecdysozoa</taxon>
        <taxon>Arthropoda</taxon>
        <taxon>Hexapoda</taxon>
        <taxon>Insecta</taxon>
        <taxon>Pterygota</taxon>
        <taxon>Neoptera</taxon>
        <taxon>Endopterygota</taxon>
        <taxon>Lepidoptera</taxon>
        <taxon>Glossata</taxon>
        <taxon>Ditrysia</taxon>
        <taxon>Tineoidea</taxon>
        <taxon>Psychidae</taxon>
        <taxon>Oiketicinae</taxon>
        <taxon>Eumeta</taxon>
    </lineage>
</organism>
<dbReference type="Proteomes" id="UP000299102">
    <property type="component" value="Unassembled WGS sequence"/>
</dbReference>
<keyword evidence="2" id="KW-1185">Reference proteome</keyword>
<protein>
    <submittedName>
        <fullName evidence="1">Uncharacterized protein</fullName>
    </submittedName>
</protein>
<evidence type="ECO:0000313" key="1">
    <source>
        <dbReference type="EMBL" id="GBP07052.1"/>
    </source>
</evidence>
<proteinExistence type="predicted"/>
<dbReference type="AlphaFoldDB" id="A0A4C1SXW9"/>
<comment type="caution">
    <text evidence="1">The sequence shown here is derived from an EMBL/GenBank/DDBJ whole genome shotgun (WGS) entry which is preliminary data.</text>
</comment>
<accession>A0A4C1SXW9</accession>
<dbReference type="EMBL" id="BGZK01000024">
    <property type="protein sequence ID" value="GBP07052.1"/>
    <property type="molecule type" value="Genomic_DNA"/>
</dbReference>
<sequence>MSADHGCRGIWSPRVREHVVICTYLGVSVCQLGGPHSGRVLDFSYDSNVVPITALLSTPISRSMVRGEGEGGRTGGRHAPVREPRARAYLVTAAPTLMHLMYAVL</sequence>
<evidence type="ECO:0000313" key="2">
    <source>
        <dbReference type="Proteomes" id="UP000299102"/>
    </source>
</evidence>